<dbReference type="Pfam" id="PF17973">
    <property type="entry name" value="bMG10"/>
    <property type="match status" value="1"/>
</dbReference>
<evidence type="ECO:0000259" key="3">
    <source>
        <dbReference type="SMART" id="SM01360"/>
    </source>
</evidence>
<dbReference type="GO" id="GO:0004866">
    <property type="term" value="F:endopeptidase inhibitor activity"/>
    <property type="evidence" value="ECO:0007669"/>
    <property type="project" value="InterPro"/>
</dbReference>
<dbReference type="PROSITE" id="PS52016">
    <property type="entry name" value="TONB_DEPENDENT_REC_3"/>
    <property type="match status" value="1"/>
</dbReference>
<reference evidence="4 5" key="1">
    <citation type="submission" date="2019-04" db="EMBL/GenBank/DDBJ databases">
        <authorList>
            <person name="Feng G."/>
            <person name="Zhang J."/>
            <person name="Zhu H."/>
        </authorList>
    </citation>
    <scope>NUCLEOTIDE SEQUENCE [LARGE SCALE GENOMIC DNA]</scope>
    <source>
        <strain evidence="4 5">JCM 31653</strain>
    </source>
</reference>
<dbReference type="SMART" id="SM01360">
    <property type="entry name" value="A2M"/>
    <property type="match status" value="1"/>
</dbReference>
<name>A0A4Z0Q2V7_9BACT</name>
<feature type="chain" id="PRO_5021188613" description="Alpha-2-macroglobulin domain-containing protein" evidence="2">
    <location>
        <begin position="20"/>
        <end position="2021"/>
    </location>
</feature>
<keyword evidence="1" id="KW-0813">Transport</keyword>
<accession>A0A4Z0Q2V7</accession>
<dbReference type="InterPro" id="IPR041246">
    <property type="entry name" value="Bact_MG10"/>
</dbReference>
<dbReference type="NCBIfam" id="TIGR04057">
    <property type="entry name" value="SusC_RagA_signa"/>
    <property type="match status" value="1"/>
</dbReference>
<proteinExistence type="inferred from homology"/>
<dbReference type="PANTHER" id="PTHR40094:SF1">
    <property type="entry name" value="UBIQUITIN DOMAIN-CONTAINING PROTEIN"/>
    <property type="match status" value="1"/>
</dbReference>
<evidence type="ECO:0000313" key="4">
    <source>
        <dbReference type="EMBL" id="TGE24360.1"/>
    </source>
</evidence>
<dbReference type="InterPro" id="IPR051802">
    <property type="entry name" value="YfhM-like"/>
</dbReference>
<evidence type="ECO:0000256" key="2">
    <source>
        <dbReference type="SAM" id="SignalP"/>
    </source>
</evidence>
<keyword evidence="1" id="KW-1134">Transmembrane beta strand</keyword>
<comment type="subcellular location">
    <subcellularLocation>
        <location evidence="1">Cell outer membrane</location>
        <topology evidence="1">Multi-pass membrane protein</topology>
    </subcellularLocation>
</comment>
<dbReference type="Proteomes" id="UP000297549">
    <property type="component" value="Unassembled WGS sequence"/>
</dbReference>
<keyword evidence="1" id="KW-0472">Membrane</keyword>
<dbReference type="Gene3D" id="2.60.40.1120">
    <property type="entry name" value="Carboxypeptidase-like, regulatory domain"/>
    <property type="match status" value="1"/>
</dbReference>
<protein>
    <recommendedName>
        <fullName evidence="3">Alpha-2-macroglobulin domain-containing protein</fullName>
    </recommendedName>
</protein>
<dbReference type="RefSeq" id="WP_135461866.1">
    <property type="nucleotide sequence ID" value="NZ_SRLC01000001.1"/>
</dbReference>
<dbReference type="SUPFAM" id="SSF49464">
    <property type="entry name" value="Carboxypeptidase regulatory domain-like"/>
    <property type="match status" value="1"/>
</dbReference>
<dbReference type="InterPro" id="IPR023997">
    <property type="entry name" value="TonB-dep_OMP_SusC/RagA_CS"/>
</dbReference>
<comment type="caution">
    <text evidence="4">The sequence shown here is derived from an EMBL/GenBank/DDBJ whole genome shotgun (WGS) entry which is preliminary data.</text>
</comment>
<dbReference type="Gene3D" id="2.170.130.10">
    <property type="entry name" value="TonB-dependent receptor, plug domain"/>
    <property type="match status" value="1"/>
</dbReference>
<dbReference type="GO" id="GO:0009279">
    <property type="term" value="C:cell outer membrane"/>
    <property type="evidence" value="ECO:0007669"/>
    <property type="project" value="UniProtKB-SubCell"/>
</dbReference>
<dbReference type="SUPFAM" id="SSF56935">
    <property type="entry name" value="Porins"/>
    <property type="match status" value="1"/>
</dbReference>
<organism evidence="4 5">
    <name type="scientific">Hymenobacter aquaticus</name>
    <dbReference type="NCBI Taxonomy" id="1867101"/>
    <lineage>
        <taxon>Bacteria</taxon>
        <taxon>Pseudomonadati</taxon>
        <taxon>Bacteroidota</taxon>
        <taxon>Cytophagia</taxon>
        <taxon>Cytophagales</taxon>
        <taxon>Hymenobacteraceae</taxon>
        <taxon>Hymenobacter</taxon>
    </lineage>
</organism>
<comment type="similarity">
    <text evidence="1">Belongs to the TonB-dependent receptor family.</text>
</comment>
<dbReference type="PANTHER" id="PTHR40094">
    <property type="entry name" value="ALPHA-2-MACROGLOBULIN HOMOLOG"/>
    <property type="match status" value="1"/>
</dbReference>
<feature type="domain" description="Alpha-2-macroglobulin" evidence="3">
    <location>
        <begin position="1368"/>
        <end position="1457"/>
    </location>
</feature>
<dbReference type="Pfam" id="PF00207">
    <property type="entry name" value="A2M"/>
    <property type="match status" value="1"/>
</dbReference>
<evidence type="ECO:0000256" key="1">
    <source>
        <dbReference type="PROSITE-ProRule" id="PRU01360"/>
    </source>
</evidence>
<dbReference type="InterPro" id="IPR039426">
    <property type="entry name" value="TonB-dep_rcpt-like"/>
</dbReference>
<keyword evidence="2" id="KW-0732">Signal</keyword>
<keyword evidence="1" id="KW-0812">Transmembrane</keyword>
<evidence type="ECO:0000313" key="5">
    <source>
        <dbReference type="Proteomes" id="UP000297549"/>
    </source>
</evidence>
<dbReference type="InterPro" id="IPR012910">
    <property type="entry name" value="Plug_dom"/>
</dbReference>
<keyword evidence="5" id="KW-1185">Reference proteome</keyword>
<dbReference type="InterPro" id="IPR008969">
    <property type="entry name" value="CarboxyPept-like_regulatory"/>
</dbReference>
<dbReference type="OrthoDB" id="9767116at2"/>
<feature type="signal peptide" evidence="2">
    <location>
        <begin position="1"/>
        <end position="19"/>
    </location>
</feature>
<keyword evidence="1" id="KW-0998">Cell outer membrane</keyword>
<sequence>MPRLLLFALYFLLTIPAPAQQRLAGARQRSYLTKVFRLTDEQTRHLYLHSLSAARPEFFTQPVDSFPTDSAWRQRPQPPGYYLVAHTEGPQLVYWLRCVTDREVVIVDNQVDLTLVVRDSLGRPLEDARVALARRPVPFDAATRAYRLAKRGRSGLLAVTQAGRTTFHLVEKQQHSGNYWRQQPLGRQLLRGGRRLVFGFPLGYLTKPVWSLGRDLQHASYAYFGPVGLLRSAFSADVRNERQSRREQQEQQQRWTSYVALSKPKYRPSADTLRLKVRLLRRPSGRPGRQPLTLWLGGGYGQPEKKLTVLRPTRPGSYEYTLPLTDTLGLRADTRVGFRLDNRRGQTLARGNFQLEDYELKSTRYTLRVAEKEHRRGQPQAVFLRGTDSNDLNLLDARVRLSVTPRAPLGPFTQRQLFLPDTLWTRSQALDATGETRLNLPAGIFPAAEFSYAVGAVFLNADNERRTETTTVPYGLDPGQLHVELAADSVRLRFVVQGQSVPHPARLEVVNGRELGASRLFAGPVQLPLTLPVDPRAASYELTDEEHRSVELELDETNAGLAVRSDRTHDSIFISVDNPRRLRFWYFVYRANTLVRRGYGPDLQLNTTAPGSATWAVSVHYLWGEELRTAEYSIPLPQRQLVVRAEQPEVAYPGQRIRLQYTVTDGGGRPVPGVDLTSYAYTSKFGQAQREQSLPSFEPPVVGRVSKRRFALQEGFDNSPADAGRQLLRWALWRHQLGLDSLRFYQFLYPAAGAFYQYEPAPGGLTQLAPFVVDSGRVEPPVAVYLDGVPVYVHEVNQNEPYSLVAEPGHHSLSIRTKTRLVTLDDVYLRHLHKLTLSLDVNQPCAELTVEKRRPLLTPEEELVLTRSLLVTEPDFTYGSLRQGNVLRPVSRNGYRGVGSYSLAGPFRPDSVLLRRSDGLRRSFLFEPLYRYYFAPGLVKQTSLTLATQAQLFSALHSAGFPGSLPLADFALTEAAFKARYLPGNATWTPPRPRYDFRIPQQTPAGQGRLEVRLPPRPADAGPGYRFPTVAYLLLTQPGAANFLRLQPHLGQVQALPAGRYRVAVLLADSTSLLPAEEVVVAPNGVTYFQLRLADRQPGAALQRRISKLLPGYEVKDLSLVTPAEELQKAKRTIALTQYGQPQPGWRTIRGQVTDRQSGEGLPGVTVLVQGTTIGVSTNADGTYALQVPNETVTLTFSSIGYIQEQRSATQNEVNVGMRADTKQLSEVVVTGYGTQTRRDVTAAVATITSTQLAGKVAGVQIRGAASLGADVPGGSPNVFIRGVTALPAAAQPLLILDGLPFNGRVADLSPDDIAAIRVLKGAEATATYGSRAANGVLFITTKASKDGNDPAGRDPRLALRRNFRDYAWWQPTLVTDAQGRASTTVTLPDDVTGWDTFVLGSDDHGRVGSTTQLLRSFKALLAELAVPRFLIEGDQTQVLGKTLNYNPDSAQVSTGFAVAGVAQARRSRTMRGSVLDTLSLTAPTGPDSVLVSYDLRQASGYADGEQRQIPVLPAGTSETVGAFAILSAPDTTLTLPFDPTLGPVTVRLESDALPVLLSEIQHLQQYAYLCNEQAASKLKALLLEKQIRAVRKEDFKGDRSINFLIRKLLAGRHQPENLLWGTWAASEVSPWATTHVLEALLGAEQAGYKVRLERDQLQAYLLQELDYHLAAQPAPAPRRRTGYYQSDDDLIRLLRVLRQLGAATDYRTYVTRLERTYKGRQPLDRYLALTQLRQQLGLPYQLDTLRRYRLRTQLGGVFYADTLRPGSYYRYVLPGSVGSTLLAYRLLRTQGGHEPELTRIRLYLLNLRRTDHWASTFEAAQILETIGPDLLAASQPATLAQVQLSGATSQQLSTFPQQLTLPATAAPLTLRKTGLLPVYATAYQTRWNPAPEATAAPFTVKTELAGQTGQQVSLRAGQPAELVVTVNVTAEARYVLLEVPIPAGCSYGDNKAGNYFEVHREYLRHQTGIFIDRLPVGVHTFRIALQPRYRGRYTLNPAKAELMYFPTRFGRSASKQVRVQ</sequence>
<gene>
    <name evidence="4" type="ORF">E5K00_03855</name>
</gene>
<dbReference type="Pfam" id="PF13715">
    <property type="entry name" value="CarbopepD_reg_2"/>
    <property type="match status" value="1"/>
</dbReference>
<dbReference type="InterPro" id="IPR001599">
    <property type="entry name" value="Macroglobln_a2"/>
</dbReference>
<dbReference type="Pfam" id="PF07715">
    <property type="entry name" value="Plug"/>
    <property type="match status" value="1"/>
</dbReference>
<dbReference type="InterPro" id="IPR037066">
    <property type="entry name" value="Plug_dom_sf"/>
</dbReference>
<dbReference type="EMBL" id="SRLC01000001">
    <property type="protein sequence ID" value="TGE24360.1"/>
    <property type="molecule type" value="Genomic_DNA"/>
</dbReference>